<keyword evidence="3" id="KW-1185">Reference proteome</keyword>
<comment type="caution">
    <text evidence="2">The sequence shown here is derived from an EMBL/GenBank/DDBJ whole genome shotgun (WGS) entry which is preliminary data.</text>
</comment>
<organism evidence="2 3">
    <name type="scientific">Chitinophaga hostae</name>
    <dbReference type="NCBI Taxonomy" id="2831022"/>
    <lineage>
        <taxon>Bacteria</taxon>
        <taxon>Pseudomonadati</taxon>
        <taxon>Bacteroidota</taxon>
        <taxon>Chitinophagia</taxon>
        <taxon>Chitinophagales</taxon>
        <taxon>Chitinophagaceae</taxon>
        <taxon>Chitinophaga</taxon>
    </lineage>
</organism>
<gene>
    <name evidence="2" type="ORF">KE626_25940</name>
</gene>
<reference evidence="2 3" key="1">
    <citation type="submission" date="2021-04" db="EMBL/GenBank/DDBJ databases">
        <title>Chitinophaga sp. nov., isolated from the rhizosphere soil.</title>
        <authorList>
            <person name="He S."/>
        </authorList>
    </citation>
    <scope>NUCLEOTIDE SEQUENCE [LARGE SCALE GENOMIC DNA]</scope>
    <source>
        <strain evidence="2 3">2R12</strain>
    </source>
</reference>
<feature type="chain" id="PRO_5045246025" evidence="1">
    <location>
        <begin position="22"/>
        <end position="161"/>
    </location>
</feature>
<proteinExistence type="predicted"/>
<feature type="signal peptide" evidence="1">
    <location>
        <begin position="1"/>
        <end position="21"/>
    </location>
</feature>
<dbReference type="RefSeq" id="WP_211975931.1">
    <property type="nucleotide sequence ID" value="NZ_CBFHAM010000036.1"/>
</dbReference>
<evidence type="ECO:0000313" key="3">
    <source>
        <dbReference type="Proteomes" id="UP000676386"/>
    </source>
</evidence>
<dbReference type="PROSITE" id="PS51257">
    <property type="entry name" value="PROKAR_LIPOPROTEIN"/>
    <property type="match status" value="1"/>
</dbReference>
<name>A0ABS5J6I8_9BACT</name>
<protein>
    <submittedName>
        <fullName evidence="2">Uncharacterized protein</fullName>
    </submittedName>
</protein>
<evidence type="ECO:0000313" key="2">
    <source>
        <dbReference type="EMBL" id="MBS0030794.1"/>
    </source>
</evidence>
<sequence length="161" mass="17633">MKTISSLSLLLLFAACGPHHPAGPTVISLNYQQADIQKQFDTLYNYQQASPGVYKGFIEQALAICHGSGKDSVTQDVFSSMYLNLGSGQYDCVTTTVFRFPDGTITATGVFNLTPGDTIAPDHDFPITGGAAAYRNITGIYTRKYRNGVYHVELRYHSTNH</sequence>
<accession>A0ABS5J6I8</accession>
<keyword evidence="1" id="KW-0732">Signal</keyword>
<dbReference type="EMBL" id="JAGTXB010000017">
    <property type="protein sequence ID" value="MBS0030794.1"/>
    <property type="molecule type" value="Genomic_DNA"/>
</dbReference>
<evidence type="ECO:0000256" key="1">
    <source>
        <dbReference type="SAM" id="SignalP"/>
    </source>
</evidence>
<dbReference type="Proteomes" id="UP000676386">
    <property type="component" value="Unassembled WGS sequence"/>
</dbReference>